<evidence type="ECO:0000313" key="5">
    <source>
        <dbReference type="Proteomes" id="UP000247702"/>
    </source>
</evidence>
<dbReference type="OrthoDB" id="6077599at2759"/>
<protein>
    <submittedName>
        <fullName evidence="4">O-acetyl-ADP-ribose deacetylase MACROD1-like isoform X1</fullName>
    </submittedName>
</protein>
<dbReference type="SMART" id="SM00506">
    <property type="entry name" value="A1pp"/>
    <property type="match status" value="1"/>
</dbReference>
<feature type="compositionally biased region" description="Acidic residues" evidence="1">
    <location>
        <begin position="510"/>
        <end position="521"/>
    </location>
</feature>
<reference evidence="4" key="2">
    <citation type="submission" date="2019-10" db="EMBL/GenBank/DDBJ databases">
        <title>Conservation and host-specific expression of non-tandemly repeated heterogenous ribosome RNA gene in arbuscular mycorrhizal fungi.</title>
        <authorList>
            <person name="Maeda T."/>
            <person name="Kobayashi Y."/>
            <person name="Nakagawa T."/>
            <person name="Ezawa T."/>
            <person name="Yamaguchi K."/>
            <person name="Bino T."/>
            <person name="Nishimoto Y."/>
            <person name="Shigenobu S."/>
            <person name="Kawaguchi M."/>
        </authorList>
    </citation>
    <scope>NUCLEOTIDE SEQUENCE</scope>
    <source>
        <strain evidence="4">HR1</strain>
    </source>
</reference>
<dbReference type="PANTHER" id="PTHR11106">
    <property type="entry name" value="GANGLIOSIDE INDUCED DIFFERENTIATION ASSOCIATED PROTEIN 2-RELATED"/>
    <property type="match status" value="1"/>
</dbReference>
<feature type="compositionally biased region" description="Basic and acidic residues" evidence="1">
    <location>
        <begin position="330"/>
        <end position="341"/>
    </location>
</feature>
<evidence type="ECO:0000313" key="4">
    <source>
        <dbReference type="EMBL" id="GET03419.1"/>
    </source>
</evidence>
<feature type="region of interest" description="Disordered" evidence="1">
    <location>
        <begin position="268"/>
        <end position="297"/>
    </location>
</feature>
<feature type="compositionally biased region" description="Basic and acidic residues" evidence="1">
    <location>
        <begin position="363"/>
        <end position="485"/>
    </location>
</feature>
<dbReference type="STRING" id="94130.A0A2Z6RM59"/>
<evidence type="ECO:0000259" key="2">
    <source>
        <dbReference type="PROSITE" id="PS51154"/>
    </source>
</evidence>
<feature type="compositionally biased region" description="Polar residues" evidence="1">
    <location>
        <begin position="550"/>
        <end position="571"/>
    </location>
</feature>
<dbReference type="CDD" id="cd02908">
    <property type="entry name" value="Macro_OAADPr_deacetylase"/>
    <property type="match status" value="1"/>
</dbReference>
<dbReference type="EMBL" id="BEXD01001280">
    <property type="protein sequence ID" value="GBB93338.1"/>
    <property type="molecule type" value="Genomic_DNA"/>
</dbReference>
<dbReference type="Pfam" id="PF01661">
    <property type="entry name" value="Macro"/>
    <property type="match status" value="1"/>
</dbReference>
<name>A0A2Z6RM59_9GLOM</name>
<feature type="domain" description="Macro" evidence="2">
    <location>
        <begin position="78"/>
        <end position="256"/>
    </location>
</feature>
<dbReference type="PANTHER" id="PTHR11106:SF27">
    <property type="entry name" value="MACRO DOMAIN-CONTAINING PROTEIN"/>
    <property type="match status" value="1"/>
</dbReference>
<feature type="region of interest" description="Disordered" evidence="1">
    <location>
        <begin position="317"/>
        <end position="643"/>
    </location>
</feature>
<feature type="compositionally biased region" description="Polar residues" evidence="1">
    <location>
        <begin position="631"/>
        <end position="643"/>
    </location>
</feature>
<dbReference type="InterPro" id="IPR043472">
    <property type="entry name" value="Macro_dom-like"/>
</dbReference>
<sequence>MFHLVHFDSNVEDMIHQTIYSTSNGLLKRRFYFQIQSSFSSMSRRRTHIELEEIPNLKQAYEERIFSPRNLKRAATLTRKYEHNEEFNRKISLIQADITKLKIDAIVNAANETLLGGGGVDGAIHRAAGPELRHECWELNGCDTGDAKITKGYDLPSKHVIHTVGPVGEKQQLLRNAYERSMQVMCENNLKSVAFSNISTGVYGYPRGKAGHVALDTIRKWLEKSSDYLDKLDRIIFCVFEDENKDVYETLLPIYFPPPADIEIYEKEEEKSKSKANEDKKDSEAEKDKDHTTLTTEQVSNKEIIDINNKKVKEKVEEGTHTTLTTGLVSDKEESADKGTNAEKGASADKGSNADKGASNDEESSKDKEPSNDDKDKEPSNDDKDKEPSNDDKDKEPSNDDKNKEPSNDDKDKEPSNDDKDKEPSNDDKDKEPSNDDKDKEPSNDDKDKEPSNDEKSSNDKEQNNNKESRENVGEKIEPEKKDDSQDNNNSTDPGENGEPDTDMARADVEDPDTEMPDAETETDKNKTSDDGMSINEQNSKKRPHDSVETEQPNKGQDNITNGTTTENAGQQVMEENIQDGDVVMGNTENTGQDFKSTDVFSTVVNPPGQNKPNQETNTDEDIKEIEAEQTDNTSLKSNNSKI</sequence>
<feature type="compositionally biased region" description="Acidic residues" evidence="1">
    <location>
        <begin position="618"/>
        <end position="630"/>
    </location>
</feature>
<dbReference type="Proteomes" id="UP000247702">
    <property type="component" value="Unassembled WGS sequence"/>
</dbReference>
<comment type="caution">
    <text evidence="3">The sequence shown here is derived from an EMBL/GenBank/DDBJ whole genome shotgun (WGS) entry which is preliminary data.</text>
</comment>
<dbReference type="PROSITE" id="PS51154">
    <property type="entry name" value="MACRO"/>
    <property type="match status" value="1"/>
</dbReference>
<dbReference type="Gene3D" id="3.40.220.10">
    <property type="entry name" value="Leucine Aminopeptidase, subunit E, domain 1"/>
    <property type="match status" value="1"/>
</dbReference>
<dbReference type="InterPro" id="IPR002589">
    <property type="entry name" value="Macro_dom"/>
</dbReference>
<keyword evidence="5" id="KW-1185">Reference proteome</keyword>
<dbReference type="SUPFAM" id="SSF52949">
    <property type="entry name" value="Macro domain-like"/>
    <property type="match status" value="1"/>
</dbReference>
<dbReference type="EMBL" id="BLAL01000324">
    <property type="protein sequence ID" value="GET03419.1"/>
    <property type="molecule type" value="Genomic_DNA"/>
</dbReference>
<feature type="compositionally biased region" description="Polar residues" evidence="1">
    <location>
        <begin position="587"/>
        <end position="617"/>
    </location>
</feature>
<proteinExistence type="predicted"/>
<evidence type="ECO:0000313" key="3">
    <source>
        <dbReference type="EMBL" id="GBB93338.1"/>
    </source>
</evidence>
<evidence type="ECO:0000256" key="1">
    <source>
        <dbReference type="SAM" id="MobiDB-lite"/>
    </source>
</evidence>
<organism evidence="3 5">
    <name type="scientific">Rhizophagus clarus</name>
    <dbReference type="NCBI Taxonomy" id="94130"/>
    <lineage>
        <taxon>Eukaryota</taxon>
        <taxon>Fungi</taxon>
        <taxon>Fungi incertae sedis</taxon>
        <taxon>Mucoromycota</taxon>
        <taxon>Glomeromycotina</taxon>
        <taxon>Glomeromycetes</taxon>
        <taxon>Glomerales</taxon>
        <taxon>Glomeraceae</taxon>
        <taxon>Rhizophagus</taxon>
    </lineage>
</organism>
<gene>
    <name evidence="4" type="ORF">RCL2_002976200</name>
    <name evidence="3" type="ORF">RclHR1_02150025</name>
</gene>
<reference evidence="3 5" key="1">
    <citation type="submission" date="2017-11" db="EMBL/GenBank/DDBJ databases">
        <title>The genome of Rhizophagus clarus HR1 reveals common genetic basis of auxotrophy among arbuscular mycorrhizal fungi.</title>
        <authorList>
            <person name="Kobayashi Y."/>
        </authorList>
    </citation>
    <scope>NUCLEOTIDE SEQUENCE [LARGE SCALE GENOMIC DNA]</scope>
    <source>
        <strain evidence="3 5">HR1</strain>
    </source>
</reference>
<dbReference type="Proteomes" id="UP000615446">
    <property type="component" value="Unassembled WGS sequence"/>
</dbReference>
<dbReference type="AlphaFoldDB" id="A0A2Z6RM59"/>
<accession>A0A2Z6RM59</accession>
<feature type="compositionally biased region" description="Basic and acidic residues" evidence="1">
    <location>
        <begin position="268"/>
        <end position="292"/>
    </location>
</feature>